<keyword evidence="9" id="KW-0143">Chaperone</keyword>
<comment type="similarity">
    <text evidence="2">Belongs to the heat shock protein 90 family.</text>
</comment>
<dbReference type="FunFam" id="3.30.565.10:FF:000357">
    <property type="entry name" value="Heat shock protein HSP 90-beta"/>
    <property type="match status" value="1"/>
</dbReference>
<keyword evidence="6" id="KW-0809">Transit peptide</keyword>
<dbReference type="SUPFAM" id="SSF54211">
    <property type="entry name" value="Ribosomal protein S5 domain 2-like"/>
    <property type="match status" value="1"/>
</dbReference>
<comment type="subcellular location">
    <subcellularLocation>
        <location evidence="1">Mitochondrion</location>
    </subcellularLocation>
</comment>
<gene>
    <name evidence="11" type="primary">AlNc14C33G2982</name>
    <name evidence="11" type="ORF">ALNC14_034310</name>
</gene>
<evidence type="ECO:0000256" key="2">
    <source>
        <dbReference type="ARBA" id="ARBA00008239"/>
    </source>
</evidence>
<dbReference type="SUPFAM" id="SSF110942">
    <property type="entry name" value="HSP90 C-terminal domain"/>
    <property type="match status" value="1"/>
</dbReference>
<protein>
    <submittedName>
        <fullName evidence="11">Heat shock protein 75 kDa putative</fullName>
    </submittedName>
</protein>
<organism evidence="11">
    <name type="scientific">Albugo laibachii Nc14</name>
    <dbReference type="NCBI Taxonomy" id="890382"/>
    <lineage>
        <taxon>Eukaryota</taxon>
        <taxon>Sar</taxon>
        <taxon>Stramenopiles</taxon>
        <taxon>Oomycota</taxon>
        <taxon>Peronosporomycetes</taxon>
        <taxon>Albuginales</taxon>
        <taxon>Albuginaceae</taxon>
        <taxon>Albugo</taxon>
    </lineage>
</organism>
<dbReference type="InterPro" id="IPR020575">
    <property type="entry name" value="Hsp90_N"/>
</dbReference>
<feature type="binding site" evidence="10">
    <location>
        <position position="153"/>
    </location>
    <ligand>
        <name>ATP</name>
        <dbReference type="ChEBI" id="CHEBI:30616"/>
    </ligand>
</feature>
<sequence>MLQQSIKRFLSSNGRYTKNQLAGAIQRQTPKSLHAFCPFSSSTLNRKTRNESAWHAHQIRSQCFSSTSTSQVDHHEFQAETRQLLDIVTHSIYTDKEVFVRELISNASDALEKLRHLQATGENILNPEIEPKIVITTDENENTISILDTGVGMKKAELIDNLGTIARSGSKAFLDQIKSASSGESSAAASGIIGKFGVGFYSGFMVADKIQVVSRSALDGECHVWQSDGSGSFEIRPCEENETIPRGCKIIINLKDTCKEFAKSNRIESIIRQYSNFVSFPISVNDKIVNTIQALWTKSESKVTDKEYSEFYKFVANAFDEPLYRLNFRTDAPIELKTLLFVGSTHTEKFGNAYMQPGVSVYSRKVLIERNSNNILPEWLRFMRGVVDSEDLPLSLSRETMQDSRMVQKIKDVLVRRIVRFFQQQAIKEPEKYNQFYKDFNAFIKEGVCTDFKHKTDLAKLLRYESSHLESGTLCSLDEYLSRSPPDQEEIYYLCSPSRALAEASPYYELFKKANKEVLFVTQSIDDFVMTNLTEYNGRKIIAAEKAKLDLETSQDDETTPKLSEVEQKEFFDWLGGILQENVKEVRATTRLTDSPAVISDHDSSALRRMMNMVNHETGQAMQPLSKHNFEINPRHPIVLNLNRLRRMNLPLAEKVARQVYDNAAVAAGLVDDGRTLLTNMNALLDDLLNECLADKR</sequence>
<name>F0W888_9STRA</name>
<dbReference type="FunFam" id="3.40.50.11260:FF:000004">
    <property type="entry name" value="Heat shock protein 75 mitochondrial"/>
    <property type="match status" value="1"/>
</dbReference>
<dbReference type="FunFam" id="1.20.120.790:FF:000004">
    <property type="entry name" value="Heat shock protein 75 kDa"/>
    <property type="match status" value="1"/>
</dbReference>
<keyword evidence="3" id="KW-0963">Cytoplasm</keyword>
<dbReference type="HAMAP" id="MF_00505">
    <property type="entry name" value="HSP90"/>
    <property type="match status" value="1"/>
</dbReference>
<dbReference type="FunFam" id="3.30.230.80:FF:000004">
    <property type="entry name" value="Heat shock protein 75 kDa"/>
    <property type="match status" value="1"/>
</dbReference>
<evidence type="ECO:0000256" key="9">
    <source>
        <dbReference type="ARBA" id="ARBA00023186"/>
    </source>
</evidence>
<dbReference type="Gene3D" id="3.30.565.10">
    <property type="entry name" value="Histidine kinase-like ATPase, C-terminal domain"/>
    <property type="match status" value="1"/>
</dbReference>
<keyword evidence="4 10" id="KW-0547">Nucleotide-binding</keyword>
<dbReference type="InterPro" id="IPR020568">
    <property type="entry name" value="Ribosomal_Su5_D2-typ_SF"/>
</dbReference>
<evidence type="ECO:0000256" key="4">
    <source>
        <dbReference type="ARBA" id="ARBA00022741"/>
    </source>
</evidence>
<dbReference type="InterPro" id="IPR001404">
    <property type="entry name" value="Hsp90_fam"/>
</dbReference>
<dbReference type="GO" id="GO:0016887">
    <property type="term" value="F:ATP hydrolysis activity"/>
    <property type="evidence" value="ECO:0007669"/>
    <property type="project" value="InterPro"/>
</dbReference>
<dbReference type="CDD" id="cd16927">
    <property type="entry name" value="HATPase_Hsp90-like"/>
    <property type="match status" value="1"/>
</dbReference>
<feature type="binding site" evidence="10">
    <location>
        <position position="148"/>
    </location>
    <ligand>
        <name>ATP</name>
        <dbReference type="ChEBI" id="CHEBI:30616"/>
    </ligand>
</feature>
<feature type="binding site" evidence="10">
    <location>
        <position position="102"/>
    </location>
    <ligand>
        <name>ATP</name>
        <dbReference type="ChEBI" id="CHEBI:30616"/>
    </ligand>
</feature>
<dbReference type="PRINTS" id="PR00775">
    <property type="entry name" value="HEATSHOCK90"/>
</dbReference>
<evidence type="ECO:0000256" key="7">
    <source>
        <dbReference type="ARBA" id="ARBA00023016"/>
    </source>
</evidence>
<proteinExistence type="inferred from homology"/>
<keyword evidence="7 11" id="KW-0346">Stress response</keyword>
<evidence type="ECO:0000256" key="10">
    <source>
        <dbReference type="PIRSR" id="PIRSR002583-1"/>
    </source>
</evidence>
<dbReference type="NCBIfam" id="NF003555">
    <property type="entry name" value="PRK05218.1"/>
    <property type="match status" value="1"/>
</dbReference>
<dbReference type="Gene3D" id="3.30.230.80">
    <property type="match status" value="1"/>
</dbReference>
<dbReference type="GO" id="GO:0140662">
    <property type="term" value="F:ATP-dependent protein folding chaperone"/>
    <property type="evidence" value="ECO:0007669"/>
    <property type="project" value="InterPro"/>
</dbReference>
<feature type="binding site" evidence="10">
    <location>
        <position position="398"/>
    </location>
    <ligand>
        <name>ATP</name>
        <dbReference type="ChEBI" id="CHEBI:30616"/>
    </ligand>
</feature>
<reference evidence="11" key="2">
    <citation type="submission" date="2011-02" db="EMBL/GenBank/DDBJ databases">
        <authorList>
            <person name="MacLean D."/>
        </authorList>
    </citation>
    <scope>NUCLEOTIDE SEQUENCE</scope>
</reference>
<keyword evidence="5 10" id="KW-0067">ATP-binding</keyword>
<evidence type="ECO:0000256" key="3">
    <source>
        <dbReference type="ARBA" id="ARBA00022490"/>
    </source>
</evidence>
<dbReference type="Pfam" id="PF13589">
    <property type="entry name" value="HATPase_c_3"/>
    <property type="match status" value="1"/>
</dbReference>
<dbReference type="GO" id="GO:0005739">
    <property type="term" value="C:mitochondrion"/>
    <property type="evidence" value="ECO:0007669"/>
    <property type="project" value="UniProtKB-SubCell"/>
</dbReference>
<dbReference type="Gene3D" id="1.20.120.790">
    <property type="entry name" value="Heat shock protein 90, C-terminal domain"/>
    <property type="match status" value="1"/>
</dbReference>
<dbReference type="Pfam" id="PF00183">
    <property type="entry name" value="HSP90"/>
    <property type="match status" value="1"/>
</dbReference>
<feature type="binding site" evidence="10">
    <location>
        <position position="106"/>
    </location>
    <ligand>
        <name>ATP</name>
        <dbReference type="ChEBI" id="CHEBI:30616"/>
    </ligand>
</feature>
<evidence type="ECO:0000256" key="6">
    <source>
        <dbReference type="ARBA" id="ARBA00022946"/>
    </source>
</evidence>
<dbReference type="GO" id="GO:0051082">
    <property type="term" value="F:unfolded protein binding"/>
    <property type="evidence" value="ECO:0007669"/>
    <property type="project" value="InterPro"/>
</dbReference>
<dbReference type="SUPFAM" id="SSF55874">
    <property type="entry name" value="ATPase domain of HSP90 chaperone/DNA topoisomerase II/histidine kinase"/>
    <property type="match status" value="1"/>
</dbReference>
<feature type="binding site" evidence="10">
    <location>
        <begin position="168"/>
        <end position="169"/>
    </location>
    <ligand>
        <name>ATP</name>
        <dbReference type="ChEBI" id="CHEBI:30616"/>
    </ligand>
</feature>
<dbReference type="InterPro" id="IPR036890">
    <property type="entry name" value="HATPase_C_sf"/>
</dbReference>
<dbReference type="PANTHER" id="PTHR11528">
    <property type="entry name" value="HEAT SHOCK PROTEIN 90 FAMILY MEMBER"/>
    <property type="match status" value="1"/>
</dbReference>
<evidence type="ECO:0000313" key="11">
    <source>
        <dbReference type="EMBL" id="CCA17288.1"/>
    </source>
</evidence>
<dbReference type="Gene3D" id="3.40.50.11260">
    <property type="match status" value="1"/>
</dbReference>
<dbReference type="GO" id="GO:0070013">
    <property type="term" value="C:intracellular organelle lumen"/>
    <property type="evidence" value="ECO:0007669"/>
    <property type="project" value="UniProtKB-ARBA"/>
</dbReference>
<dbReference type="InterPro" id="IPR037196">
    <property type="entry name" value="HSP90_C"/>
</dbReference>
<dbReference type="PIRSF" id="PIRSF002583">
    <property type="entry name" value="Hsp90"/>
    <property type="match status" value="1"/>
</dbReference>
<feature type="binding site" evidence="10">
    <location>
        <position position="161"/>
    </location>
    <ligand>
        <name>ATP</name>
        <dbReference type="ChEBI" id="CHEBI:30616"/>
    </ligand>
</feature>
<dbReference type="EMBL" id="FR824078">
    <property type="protein sequence ID" value="CCA17288.1"/>
    <property type="molecule type" value="Genomic_DNA"/>
</dbReference>
<evidence type="ECO:0000256" key="1">
    <source>
        <dbReference type="ARBA" id="ARBA00004173"/>
    </source>
</evidence>
<accession>F0W888</accession>
<dbReference type="GO" id="GO:0005524">
    <property type="term" value="F:ATP binding"/>
    <property type="evidence" value="ECO:0007669"/>
    <property type="project" value="UniProtKB-KW"/>
</dbReference>
<evidence type="ECO:0000256" key="5">
    <source>
        <dbReference type="ARBA" id="ARBA00022840"/>
    </source>
</evidence>
<evidence type="ECO:0000256" key="8">
    <source>
        <dbReference type="ARBA" id="ARBA00023128"/>
    </source>
</evidence>
<dbReference type="AlphaFoldDB" id="F0W888"/>
<reference evidence="11" key="1">
    <citation type="journal article" date="2011" name="PLoS Biol.">
        <title>Gene gain and loss during evolution of obligate parasitism in the white rust pathogen of Arabidopsis thaliana.</title>
        <authorList>
            <person name="Kemen E."/>
            <person name="Gardiner A."/>
            <person name="Schultz-Larsen T."/>
            <person name="Kemen A.C."/>
            <person name="Balmuth A.L."/>
            <person name="Robert-Seilaniantz A."/>
            <person name="Bailey K."/>
            <person name="Holub E."/>
            <person name="Studholme D.J."/>
            <person name="Maclean D."/>
            <person name="Jones J.D."/>
        </authorList>
    </citation>
    <scope>NUCLEOTIDE SEQUENCE</scope>
</reference>
<keyword evidence="8" id="KW-0496">Mitochondrion</keyword>
<dbReference type="HOGENOM" id="CLU_006684_3_1_1"/>